<dbReference type="EMBL" id="JBBMFJ010000007">
    <property type="protein sequence ID" value="MEQ2562573.1"/>
    <property type="molecule type" value="Genomic_DNA"/>
</dbReference>
<reference evidence="1 2" key="1">
    <citation type="submission" date="2024-03" db="EMBL/GenBank/DDBJ databases">
        <title>Human intestinal bacterial collection.</title>
        <authorList>
            <person name="Pauvert C."/>
            <person name="Hitch T.C.A."/>
            <person name="Clavel T."/>
        </authorList>
    </citation>
    <scope>NUCLEOTIDE SEQUENCE [LARGE SCALE GENOMIC DNA]</scope>
    <source>
        <strain evidence="1 2">CLA-AP-H27</strain>
    </source>
</reference>
<dbReference type="Proteomes" id="UP001437460">
    <property type="component" value="Unassembled WGS sequence"/>
</dbReference>
<dbReference type="Gene3D" id="1.10.10.10">
    <property type="entry name" value="Winged helix-like DNA-binding domain superfamily/Winged helix DNA-binding domain"/>
    <property type="match status" value="1"/>
</dbReference>
<dbReference type="InterPro" id="IPR036390">
    <property type="entry name" value="WH_DNA-bd_sf"/>
</dbReference>
<proteinExistence type="predicted"/>
<sequence>MSAEAKKGFIISELKKNGCRITSQRKLLIDVILQDECSCCKEIYYKAAKRDPSIGMATVYRMVKTLEEAGLIQRKNMYRIDYGMGENMAFA</sequence>
<accession>A0ABV1HLT7</accession>
<name>A0ABV1HLT7_9FIRM</name>
<organism evidence="1 2">
    <name type="scientific">Ventrimonas faecis</name>
    <dbReference type="NCBI Taxonomy" id="3133170"/>
    <lineage>
        <taxon>Bacteria</taxon>
        <taxon>Bacillati</taxon>
        <taxon>Bacillota</taxon>
        <taxon>Clostridia</taxon>
        <taxon>Lachnospirales</taxon>
        <taxon>Lachnospiraceae</taxon>
        <taxon>Ventrimonas</taxon>
    </lineage>
</organism>
<evidence type="ECO:0000313" key="2">
    <source>
        <dbReference type="Proteomes" id="UP001437460"/>
    </source>
</evidence>
<protein>
    <submittedName>
        <fullName evidence="1">Transcriptional repressor</fullName>
    </submittedName>
</protein>
<keyword evidence="2" id="KW-1185">Reference proteome</keyword>
<dbReference type="RefSeq" id="WP_177292667.1">
    <property type="nucleotide sequence ID" value="NZ_JBBMFJ010000007.1"/>
</dbReference>
<evidence type="ECO:0000313" key="1">
    <source>
        <dbReference type="EMBL" id="MEQ2562573.1"/>
    </source>
</evidence>
<comment type="caution">
    <text evidence="1">The sequence shown here is derived from an EMBL/GenBank/DDBJ whole genome shotgun (WGS) entry which is preliminary data.</text>
</comment>
<dbReference type="Pfam" id="PF01475">
    <property type="entry name" value="FUR"/>
    <property type="match status" value="1"/>
</dbReference>
<dbReference type="InterPro" id="IPR002481">
    <property type="entry name" value="FUR"/>
</dbReference>
<gene>
    <name evidence="1" type="ORF">WMO41_05275</name>
</gene>
<dbReference type="SUPFAM" id="SSF46785">
    <property type="entry name" value="Winged helix' DNA-binding domain"/>
    <property type="match status" value="1"/>
</dbReference>
<dbReference type="InterPro" id="IPR036388">
    <property type="entry name" value="WH-like_DNA-bd_sf"/>
</dbReference>